<dbReference type="SUPFAM" id="SSF88946">
    <property type="entry name" value="Sigma2 domain of RNA polymerase sigma factors"/>
    <property type="match status" value="1"/>
</dbReference>
<proteinExistence type="predicted"/>
<dbReference type="Proteomes" id="UP000323317">
    <property type="component" value="Unassembled WGS sequence"/>
</dbReference>
<evidence type="ECO:0000313" key="2">
    <source>
        <dbReference type="EMBL" id="TYR73527.1"/>
    </source>
</evidence>
<dbReference type="GO" id="GO:0006352">
    <property type="term" value="P:DNA-templated transcription initiation"/>
    <property type="evidence" value="ECO:0007669"/>
    <property type="project" value="InterPro"/>
</dbReference>
<reference evidence="2 3" key="1">
    <citation type="submission" date="2019-08" db="EMBL/GenBank/DDBJ databases">
        <title>Bacillus genomes from the desert of Cuatro Cienegas, Coahuila.</title>
        <authorList>
            <person name="Olmedo-Alvarez G."/>
        </authorList>
    </citation>
    <scope>NUCLEOTIDE SEQUENCE [LARGE SCALE GENOMIC DNA]</scope>
    <source>
        <strain evidence="2 3">CH40_1T</strain>
    </source>
</reference>
<sequence length="69" mass="8085">MESTVRRLYNYCLSLTKSVWQAEDLLHETLLNVYKVNSSEPECSPFLFSIQQQKTSLLMKKGEEEIPFI</sequence>
<protein>
    <recommendedName>
        <fullName evidence="1">RNA polymerase sigma-70 region 2 domain-containing protein</fullName>
    </recommendedName>
</protein>
<evidence type="ECO:0000259" key="1">
    <source>
        <dbReference type="Pfam" id="PF04542"/>
    </source>
</evidence>
<dbReference type="InterPro" id="IPR013325">
    <property type="entry name" value="RNA_pol_sigma_r2"/>
</dbReference>
<evidence type="ECO:0000313" key="3">
    <source>
        <dbReference type="Proteomes" id="UP000323317"/>
    </source>
</evidence>
<dbReference type="EMBL" id="VTEH01000017">
    <property type="protein sequence ID" value="TYR73527.1"/>
    <property type="molecule type" value="Genomic_DNA"/>
</dbReference>
<dbReference type="Gene3D" id="1.10.1740.10">
    <property type="match status" value="1"/>
</dbReference>
<dbReference type="AlphaFoldDB" id="A0A5D4K800"/>
<dbReference type="InterPro" id="IPR007627">
    <property type="entry name" value="RNA_pol_sigma70_r2"/>
</dbReference>
<comment type="caution">
    <text evidence="2">The sequence shown here is derived from an EMBL/GenBank/DDBJ whole genome shotgun (WGS) entry which is preliminary data.</text>
</comment>
<dbReference type="GO" id="GO:0003700">
    <property type="term" value="F:DNA-binding transcription factor activity"/>
    <property type="evidence" value="ECO:0007669"/>
    <property type="project" value="InterPro"/>
</dbReference>
<organism evidence="2 3">
    <name type="scientific">Rossellomorea vietnamensis</name>
    <dbReference type="NCBI Taxonomy" id="218284"/>
    <lineage>
        <taxon>Bacteria</taxon>
        <taxon>Bacillati</taxon>
        <taxon>Bacillota</taxon>
        <taxon>Bacilli</taxon>
        <taxon>Bacillales</taxon>
        <taxon>Bacillaceae</taxon>
        <taxon>Rossellomorea</taxon>
    </lineage>
</organism>
<gene>
    <name evidence="2" type="ORF">FZC79_17965</name>
</gene>
<feature type="domain" description="RNA polymerase sigma-70 region 2" evidence="1">
    <location>
        <begin position="2"/>
        <end position="35"/>
    </location>
</feature>
<dbReference type="Pfam" id="PF04542">
    <property type="entry name" value="Sigma70_r2"/>
    <property type="match status" value="1"/>
</dbReference>
<accession>A0A5D4K800</accession>
<name>A0A5D4K800_9BACI</name>